<dbReference type="AlphaFoldDB" id="A0A4C1UCD6"/>
<evidence type="ECO:0000313" key="1">
    <source>
        <dbReference type="EMBL" id="GBP24105.1"/>
    </source>
</evidence>
<accession>A0A4C1UCD6</accession>
<dbReference type="EMBL" id="BGZK01000157">
    <property type="protein sequence ID" value="GBP24105.1"/>
    <property type="molecule type" value="Genomic_DNA"/>
</dbReference>
<dbReference type="Proteomes" id="UP000299102">
    <property type="component" value="Unassembled WGS sequence"/>
</dbReference>
<reference evidence="1 2" key="1">
    <citation type="journal article" date="2019" name="Commun. Biol.">
        <title>The bagworm genome reveals a unique fibroin gene that provides high tensile strength.</title>
        <authorList>
            <person name="Kono N."/>
            <person name="Nakamura H."/>
            <person name="Ohtoshi R."/>
            <person name="Tomita M."/>
            <person name="Numata K."/>
            <person name="Arakawa K."/>
        </authorList>
    </citation>
    <scope>NUCLEOTIDE SEQUENCE [LARGE SCALE GENOMIC DNA]</scope>
</reference>
<name>A0A4C1UCD6_EUMVA</name>
<organism evidence="1 2">
    <name type="scientific">Eumeta variegata</name>
    <name type="common">Bagworm moth</name>
    <name type="synonym">Eumeta japonica</name>
    <dbReference type="NCBI Taxonomy" id="151549"/>
    <lineage>
        <taxon>Eukaryota</taxon>
        <taxon>Metazoa</taxon>
        <taxon>Ecdysozoa</taxon>
        <taxon>Arthropoda</taxon>
        <taxon>Hexapoda</taxon>
        <taxon>Insecta</taxon>
        <taxon>Pterygota</taxon>
        <taxon>Neoptera</taxon>
        <taxon>Endopterygota</taxon>
        <taxon>Lepidoptera</taxon>
        <taxon>Glossata</taxon>
        <taxon>Ditrysia</taxon>
        <taxon>Tineoidea</taxon>
        <taxon>Psychidae</taxon>
        <taxon>Oiketicinae</taxon>
        <taxon>Eumeta</taxon>
    </lineage>
</organism>
<comment type="caution">
    <text evidence="1">The sequence shown here is derived from an EMBL/GenBank/DDBJ whole genome shotgun (WGS) entry which is preliminary data.</text>
</comment>
<protein>
    <submittedName>
        <fullName evidence="1">Uncharacterized protein</fullName>
    </submittedName>
</protein>
<gene>
    <name evidence="1" type="ORF">EVAR_27329_1</name>
</gene>
<keyword evidence="2" id="KW-1185">Reference proteome</keyword>
<proteinExistence type="predicted"/>
<evidence type="ECO:0000313" key="2">
    <source>
        <dbReference type="Proteomes" id="UP000299102"/>
    </source>
</evidence>
<sequence length="129" mass="14473">MSWLERRRLASTGRRGLAAGSLVAGLVGTAGGSVSRSAMTTVTICDEVTYYSLRCLRSDDLFDLQIFGQPFLPPSYILFHPKGRATGQRPRAFSENQLERRDVYARLLRRDWLGEFVNALGLARRAHDL</sequence>